<dbReference type="RefSeq" id="WP_249316550.1">
    <property type="nucleotide sequence ID" value="NZ_JACRSR010000003.1"/>
</dbReference>
<name>A0A926D3S0_9FIRM</name>
<reference evidence="1" key="1">
    <citation type="submission" date="2020-08" db="EMBL/GenBank/DDBJ databases">
        <title>Genome public.</title>
        <authorList>
            <person name="Liu C."/>
            <person name="Sun Q."/>
        </authorList>
    </citation>
    <scope>NUCLEOTIDE SEQUENCE</scope>
    <source>
        <strain evidence="1">NSJ-53</strain>
    </source>
</reference>
<comment type="caution">
    <text evidence="1">The sequence shown here is derived from an EMBL/GenBank/DDBJ whole genome shotgun (WGS) entry which is preliminary data.</text>
</comment>
<dbReference type="AlphaFoldDB" id="A0A926D3S0"/>
<accession>A0A926D3S0</accession>
<organism evidence="1 2">
    <name type="scientific">Gehongia tenuis</name>
    <dbReference type="NCBI Taxonomy" id="2763655"/>
    <lineage>
        <taxon>Bacteria</taxon>
        <taxon>Bacillati</taxon>
        <taxon>Bacillota</taxon>
        <taxon>Clostridia</taxon>
        <taxon>Christensenellales</taxon>
        <taxon>Christensenellaceae</taxon>
        <taxon>Gehongia</taxon>
    </lineage>
</organism>
<keyword evidence="2" id="KW-1185">Reference proteome</keyword>
<protein>
    <submittedName>
        <fullName evidence="1">Uncharacterized protein</fullName>
    </submittedName>
</protein>
<gene>
    <name evidence="1" type="ORF">H8696_08320</name>
</gene>
<evidence type="ECO:0000313" key="2">
    <source>
        <dbReference type="Proteomes" id="UP000623172"/>
    </source>
</evidence>
<evidence type="ECO:0000313" key="1">
    <source>
        <dbReference type="EMBL" id="MBC8531850.1"/>
    </source>
</evidence>
<proteinExistence type="predicted"/>
<sequence>MKVTRKKRITMAVTFVLVAGLVFWALVALKPPTVQEANAKQLKEAIQNCETGDVRLSALTTFEWDEVYTFAPYASEDAMLATLGIQWNGLHETVNEGMNQAVFVKNGEVVCYVYGYGKKCGYTLDFGNFTGNSLKLSRNADPVFHLEAGKQPKLTYLGE</sequence>
<dbReference type="Proteomes" id="UP000623172">
    <property type="component" value="Unassembled WGS sequence"/>
</dbReference>
<dbReference type="EMBL" id="JACRSR010000003">
    <property type="protein sequence ID" value="MBC8531850.1"/>
    <property type="molecule type" value="Genomic_DNA"/>
</dbReference>